<evidence type="ECO:0000256" key="1">
    <source>
        <dbReference type="ARBA" id="ARBA00005536"/>
    </source>
</evidence>
<dbReference type="InterPro" id="IPR042277">
    <property type="entry name" value="IST1-like"/>
</dbReference>
<name>A0A1S2Z120_CICAR</name>
<dbReference type="PANTHER" id="PTHR12161:SF13">
    <property type="entry name" value="REGULATOR OF VPS4 ACTIVITY IN THE MVB PATHWAY PROTEIN"/>
    <property type="match status" value="1"/>
</dbReference>
<feature type="compositionally biased region" description="Basic and acidic residues" evidence="3">
    <location>
        <begin position="856"/>
        <end position="886"/>
    </location>
</feature>
<feature type="compositionally biased region" description="Polar residues" evidence="3">
    <location>
        <begin position="255"/>
        <end position="275"/>
    </location>
</feature>
<reference evidence="4" key="1">
    <citation type="journal article" date="2013" name="Nat. Biotechnol.">
        <title>Draft genome sequence of chickpea (Cicer arietinum) provides a resource for trait improvement.</title>
        <authorList>
            <person name="Varshney R.K."/>
            <person name="Song C."/>
            <person name="Saxena R.K."/>
            <person name="Azam S."/>
            <person name="Yu S."/>
            <person name="Sharpe A.G."/>
            <person name="Cannon S."/>
            <person name="Baek J."/>
            <person name="Rosen B.D."/>
            <person name="Tar'an B."/>
            <person name="Millan T."/>
            <person name="Zhang X."/>
            <person name="Ramsay L.D."/>
            <person name="Iwata A."/>
            <person name="Wang Y."/>
            <person name="Nelson W."/>
            <person name="Farmer A.D."/>
            <person name="Gaur P.M."/>
            <person name="Soderlund C."/>
            <person name="Penmetsa R.V."/>
            <person name="Xu C."/>
            <person name="Bharti A.K."/>
            <person name="He W."/>
            <person name="Winter P."/>
            <person name="Zhao S."/>
            <person name="Hane J.K."/>
            <person name="Carrasquilla-Garcia N."/>
            <person name="Condie J.A."/>
            <person name="Upadhyaya H.D."/>
            <person name="Luo M.C."/>
            <person name="Thudi M."/>
            <person name="Gowda C.L."/>
            <person name="Singh N.P."/>
            <person name="Lichtenzveig J."/>
            <person name="Gali K.K."/>
            <person name="Rubio J."/>
            <person name="Nadarajan N."/>
            <person name="Dolezel J."/>
            <person name="Bansal K.C."/>
            <person name="Xu X."/>
            <person name="Edwards D."/>
            <person name="Zhang G."/>
            <person name="Kahl G."/>
            <person name="Gil J."/>
            <person name="Singh K.B."/>
            <person name="Datta S.K."/>
            <person name="Jackson S.A."/>
            <person name="Wang J."/>
            <person name="Cook D.R."/>
        </authorList>
    </citation>
    <scope>NUCLEOTIDE SEQUENCE [LARGE SCALE GENOMIC DNA]</scope>
    <source>
        <strain evidence="4">cv. CDC Frontier</strain>
    </source>
</reference>
<feature type="compositionally biased region" description="Polar residues" evidence="3">
    <location>
        <begin position="338"/>
        <end position="350"/>
    </location>
</feature>
<evidence type="ECO:0000256" key="2">
    <source>
        <dbReference type="SAM" id="Coils"/>
    </source>
</evidence>
<protein>
    <submittedName>
        <fullName evidence="5">Sericin 1</fullName>
    </submittedName>
</protein>
<dbReference type="RefSeq" id="XP_004513087.1">
    <property type="nucleotide sequence ID" value="XM_004513030.3"/>
</dbReference>
<proteinExistence type="inferred from homology"/>
<evidence type="ECO:0000256" key="3">
    <source>
        <dbReference type="SAM" id="MobiDB-lite"/>
    </source>
</evidence>
<dbReference type="InterPro" id="IPR005061">
    <property type="entry name" value="Ist1"/>
</dbReference>
<dbReference type="PANTHER" id="PTHR12161">
    <property type="entry name" value="IST1 FAMILY MEMBER"/>
    <property type="match status" value="1"/>
</dbReference>
<feature type="compositionally biased region" description="Low complexity" evidence="3">
    <location>
        <begin position="995"/>
        <end position="1011"/>
    </location>
</feature>
<dbReference type="PaxDb" id="3827-XP_004513087.1"/>
<dbReference type="Proteomes" id="UP000087171">
    <property type="component" value="Chromosome Ca8"/>
</dbReference>
<feature type="compositionally biased region" description="Polar residues" evidence="3">
    <location>
        <begin position="823"/>
        <end position="832"/>
    </location>
</feature>
<dbReference type="STRING" id="3827.A0A1S2Z120"/>
<feature type="compositionally biased region" description="Basic and acidic residues" evidence="3">
    <location>
        <begin position="1031"/>
        <end position="1045"/>
    </location>
</feature>
<dbReference type="Gene3D" id="1.20.1260.60">
    <property type="entry name" value="Vacuolar protein sorting-associated protein Ist1"/>
    <property type="match status" value="1"/>
</dbReference>
<feature type="region of interest" description="Disordered" evidence="3">
    <location>
        <begin position="239"/>
        <end position="297"/>
    </location>
</feature>
<keyword evidence="2" id="KW-0175">Coiled coil</keyword>
<feature type="region of interest" description="Disordered" evidence="3">
    <location>
        <begin position="686"/>
        <end position="712"/>
    </location>
</feature>
<accession>A0A1S2Z120</accession>
<feature type="region of interest" description="Disordered" evidence="3">
    <location>
        <begin position="335"/>
        <end position="386"/>
    </location>
</feature>
<feature type="coiled-coil region" evidence="2">
    <location>
        <begin position="26"/>
        <end position="53"/>
    </location>
</feature>
<feature type="region of interest" description="Disordered" evidence="3">
    <location>
        <begin position="212"/>
        <end position="231"/>
    </location>
</feature>
<feature type="region of interest" description="Disordered" evidence="3">
    <location>
        <begin position="462"/>
        <end position="482"/>
    </location>
</feature>
<dbReference type="FunFam" id="1.20.1260.60:FF:000003">
    <property type="entry name" value="IST1-like protein isoform A"/>
    <property type="match status" value="1"/>
</dbReference>
<dbReference type="GO" id="GO:0015031">
    <property type="term" value="P:protein transport"/>
    <property type="evidence" value="ECO:0007669"/>
    <property type="project" value="InterPro"/>
</dbReference>
<feature type="compositionally biased region" description="Polar residues" evidence="3">
    <location>
        <begin position="1021"/>
        <end position="1030"/>
    </location>
</feature>
<evidence type="ECO:0000313" key="4">
    <source>
        <dbReference type="Proteomes" id="UP000087171"/>
    </source>
</evidence>
<dbReference type="Pfam" id="PF03398">
    <property type="entry name" value="Ist1"/>
    <property type="match status" value="1"/>
</dbReference>
<feature type="compositionally biased region" description="Basic and acidic residues" evidence="3">
    <location>
        <begin position="351"/>
        <end position="368"/>
    </location>
</feature>
<reference evidence="5" key="2">
    <citation type="submission" date="2025-08" db="UniProtKB">
        <authorList>
            <consortium name="RefSeq"/>
        </authorList>
    </citation>
    <scope>IDENTIFICATION</scope>
    <source>
        <tissue evidence="5">Etiolated seedlings</tissue>
    </source>
</reference>
<dbReference type="GeneID" id="101501668"/>
<evidence type="ECO:0000313" key="5">
    <source>
        <dbReference type="RefSeq" id="XP_004513087.1"/>
    </source>
</evidence>
<dbReference type="KEGG" id="cam:101501668"/>
<dbReference type="AlphaFoldDB" id="A0A1S2Z120"/>
<feature type="compositionally biased region" description="Basic and acidic residues" evidence="3">
    <location>
        <begin position="462"/>
        <end position="475"/>
    </location>
</feature>
<feature type="compositionally biased region" description="Polar residues" evidence="3">
    <location>
        <begin position="239"/>
        <end position="248"/>
    </location>
</feature>
<feature type="compositionally biased region" description="Low complexity" evidence="3">
    <location>
        <begin position="915"/>
        <end position="928"/>
    </location>
</feature>
<comment type="similarity">
    <text evidence="1">Belongs to the IST1 family.</text>
</comment>
<dbReference type="OrthoDB" id="29853at2759"/>
<feature type="compositionally biased region" description="Polar residues" evidence="3">
    <location>
        <begin position="799"/>
        <end position="815"/>
    </location>
</feature>
<feature type="region of interest" description="Disordered" evidence="3">
    <location>
        <begin position="794"/>
        <end position="1045"/>
    </location>
</feature>
<dbReference type="eggNOG" id="KOG2027">
    <property type="taxonomic scope" value="Eukaryota"/>
</dbReference>
<gene>
    <name evidence="5" type="primary">LOC101501668</name>
</gene>
<feature type="compositionally biased region" description="Low complexity" evidence="3">
    <location>
        <begin position="369"/>
        <end position="382"/>
    </location>
</feature>
<sequence length="1062" mass="117014">MLHRSFKPAKCKTALKLAVSRIKLLRNKRDAQVKQLKRELAKLLESGQDQTARIRVEHVVREEKTMAAYELVEIYCELIAARLPMIESQKHCPIDLKEAIASVIFATPRCSDIPELMDVKKHIVSKYGKEFVSAAVELRPDCGVNRLLVEKLSAKAPDGPTKIKILAAIAEEHNIKWEPKSFEEIDAKPSQDLLVGPSTLEKAAYVEPFQVHVPPPVHDEKGPPDSRATSQLKPMHDAYTNSNEQSASGAARKASGNNSTTSSMPNQDIRSSGDGSQEMDFRDSYSENRSAFPGGRQNWNMEFKDAASAAQAAAESADRAAMAARAAAEFSNRENIARQYSSGSRNSPGRQSRDEAPKDYAFHDEKHLSSSSINSTIHKSSSGMHNEQITAGEEDNVVGMHNEYYRNTHQNVVKHSQTDSTIGGDDKPFTHGSQIDDVYHHNNLFKQESDDLYAMSIRKQASRTEEDFGTEHNSDGDINNENNHHYLHARTNTQPGDFSSSHPIFPSDDHNDNLNSNDWTIGNKAAQDLFVAEVNIQTKTMEPSSYNDTSVVFDDSESDDDDFKFDADKKYKGDGSGLFFSSLSSKSQVDPFENTNSWSYREKIGVDEIGTQSLFSGSEKLTKSEVSFEKKDSLPATFDDSDDPSSDIETDLLKSRVSGTFDYGNSVLDQTVNHGDLGSISGKVKNLGSDRKSWSSPSSVGSDNVEEHSEKKVDITNMSEKNYGYDDLPTSEPFSTGRRSTLGLVSQADVHILQSSHNFDDTVDTETLENSHVESGTELDYGTLKGGFRNKGYRRPSYIKNTSDDVSTSLGNISVHNERSLPTVRTSTSFGTPGQDKYTTEVSRGNRNVGLRTHNKSSDSDRYDLDADSKETTSTHELHVQNEPKKKSSSRASIPYFDSDDSGTEDELHKKNLASVVRPVSRVSRRTSASPKTVAGLSSNHAHLDAPLTPGSRLGWKSSRDSYKSSETGSKTGSVEYEASKPISEPNRSFDEEVVNSSARVQSSSSPSNAAIQDSEKGQKASKSLNSDGDTPTKKKADHVHPKLPDYDSFAAHFMSLKKGGP</sequence>
<organism evidence="4 5">
    <name type="scientific">Cicer arietinum</name>
    <name type="common">Chickpea</name>
    <name type="synonym">Garbanzo</name>
    <dbReference type="NCBI Taxonomy" id="3827"/>
    <lineage>
        <taxon>Eukaryota</taxon>
        <taxon>Viridiplantae</taxon>
        <taxon>Streptophyta</taxon>
        <taxon>Embryophyta</taxon>
        <taxon>Tracheophyta</taxon>
        <taxon>Spermatophyta</taxon>
        <taxon>Magnoliopsida</taxon>
        <taxon>eudicotyledons</taxon>
        <taxon>Gunneridae</taxon>
        <taxon>Pentapetalae</taxon>
        <taxon>rosids</taxon>
        <taxon>fabids</taxon>
        <taxon>Fabales</taxon>
        <taxon>Fabaceae</taxon>
        <taxon>Papilionoideae</taxon>
        <taxon>50 kb inversion clade</taxon>
        <taxon>NPAAA clade</taxon>
        <taxon>Hologalegina</taxon>
        <taxon>IRL clade</taxon>
        <taxon>Cicereae</taxon>
        <taxon>Cicer</taxon>
    </lineage>
</organism>
<keyword evidence="4" id="KW-1185">Reference proteome</keyword>